<sequence length="157" mass="18316">ESMIDRAAADQSMQRPPRNKIKKAMQFLRYDFPLNTMMSQAYATSDSDWTRARREWLQLLRAARRLSQSLTLNQAAFRLVGYQLVIVVGPLAFLMLLVSQNPKKRHWLAIIDKTTRDIQEASREQPEIWAPLRAFILKRVRYAASKKTTVGPFKPRR</sequence>
<reference evidence="2 3" key="1">
    <citation type="journal article" date="2014" name="BMC Genomics">
        <title>Comparison of environmental and isolate Sulfobacillus genomes reveals diverse carbon, sulfur, nitrogen, and hydrogen metabolisms.</title>
        <authorList>
            <person name="Justice N.B."/>
            <person name="Norman A."/>
            <person name="Brown C.T."/>
            <person name="Singh A."/>
            <person name="Thomas B.C."/>
            <person name="Banfield J.F."/>
        </authorList>
    </citation>
    <scope>NUCLEOTIDE SEQUENCE [LARGE SCALE GENOMIC DNA]</scope>
    <source>
        <strain evidence="2">AMDSBA1</strain>
    </source>
</reference>
<dbReference type="Proteomes" id="UP000242699">
    <property type="component" value="Unassembled WGS sequence"/>
</dbReference>
<gene>
    <name evidence="2" type="ORF">C7B43_20990</name>
</gene>
<dbReference type="AlphaFoldDB" id="A0A2T2WIC6"/>
<accession>A0A2T2WIC6</accession>
<feature type="non-terminal residue" evidence="2">
    <location>
        <position position="1"/>
    </location>
</feature>
<evidence type="ECO:0000313" key="3">
    <source>
        <dbReference type="Proteomes" id="UP000242699"/>
    </source>
</evidence>
<evidence type="ECO:0000313" key="2">
    <source>
        <dbReference type="EMBL" id="PSR21997.1"/>
    </source>
</evidence>
<keyword evidence="1" id="KW-1133">Transmembrane helix</keyword>
<protein>
    <submittedName>
        <fullName evidence="2">Uncharacterized protein</fullName>
    </submittedName>
</protein>
<proteinExistence type="predicted"/>
<feature type="transmembrane region" description="Helical" evidence="1">
    <location>
        <begin position="79"/>
        <end position="98"/>
    </location>
</feature>
<comment type="caution">
    <text evidence="2">The sequence shown here is derived from an EMBL/GenBank/DDBJ whole genome shotgun (WGS) entry which is preliminary data.</text>
</comment>
<evidence type="ECO:0000256" key="1">
    <source>
        <dbReference type="SAM" id="Phobius"/>
    </source>
</evidence>
<keyword evidence="1" id="KW-0812">Transmembrane</keyword>
<organism evidence="2 3">
    <name type="scientific">Sulfobacillus benefaciens</name>
    <dbReference type="NCBI Taxonomy" id="453960"/>
    <lineage>
        <taxon>Bacteria</taxon>
        <taxon>Bacillati</taxon>
        <taxon>Bacillota</taxon>
        <taxon>Clostridia</taxon>
        <taxon>Eubacteriales</taxon>
        <taxon>Clostridiales Family XVII. Incertae Sedis</taxon>
        <taxon>Sulfobacillus</taxon>
    </lineage>
</organism>
<dbReference type="EMBL" id="PXYT01000121">
    <property type="protein sequence ID" value="PSR21997.1"/>
    <property type="molecule type" value="Genomic_DNA"/>
</dbReference>
<name>A0A2T2WIC6_9FIRM</name>
<keyword evidence="1" id="KW-0472">Membrane</keyword>